<feature type="compositionally biased region" description="Gly residues" evidence="1">
    <location>
        <begin position="418"/>
        <end position="437"/>
    </location>
</feature>
<dbReference type="InterPro" id="IPR016624">
    <property type="entry name" value="UCP014753"/>
</dbReference>
<dbReference type="PIRSF" id="PIRSF014753">
    <property type="entry name" value="UCP014753"/>
    <property type="match status" value="1"/>
</dbReference>
<feature type="region of interest" description="Disordered" evidence="1">
    <location>
        <begin position="413"/>
        <end position="441"/>
    </location>
</feature>
<gene>
    <name evidence="3" type="ORF">GCM10017559_30790</name>
</gene>
<dbReference type="Pfam" id="PF10022">
    <property type="entry name" value="DUF2264"/>
    <property type="match status" value="1"/>
</dbReference>
<comment type="caution">
    <text evidence="3">The sequence shown here is derived from an EMBL/GenBank/DDBJ whole genome shotgun (WGS) entry which is preliminary data.</text>
</comment>
<evidence type="ECO:0000256" key="1">
    <source>
        <dbReference type="SAM" id="MobiDB-lite"/>
    </source>
</evidence>
<evidence type="ECO:0000313" key="4">
    <source>
        <dbReference type="Proteomes" id="UP001499930"/>
    </source>
</evidence>
<organism evidence="3 4">
    <name type="scientific">Streptosporangium longisporum</name>
    <dbReference type="NCBI Taxonomy" id="46187"/>
    <lineage>
        <taxon>Bacteria</taxon>
        <taxon>Bacillati</taxon>
        <taxon>Actinomycetota</taxon>
        <taxon>Actinomycetes</taxon>
        <taxon>Streptosporangiales</taxon>
        <taxon>Streptosporangiaceae</taxon>
        <taxon>Streptosporangium</taxon>
    </lineage>
</organism>
<feature type="domain" description="DUF2264" evidence="2">
    <location>
        <begin position="17"/>
        <end position="348"/>
    </location>
</feature>
<keyword evidence="4" id="KW-1185">Reference proteome</keyword>
<protein>
    <submittedName>
        <fullName evidence="3">DUF2264 domain-containing protein</fullName>
    </submittedName>
</protein>
<dbReference type="Proteomes" id="UP001499930">
    <property type="component" value="Unassembled WGS sequence"/>
</dbReference>
<proteinExistence type="predicted"/>
<evidence type="ECO:0000259" key="2">
    <source>
        <dbReference type="Pfam" id="PF10022"/>
    </source>
</evidence>
<name>A0ABP6KEM7_9ACTN</name>
<dbReference type="EMBL" id="BAAAWD010000007">
    <property type="protein sequence ID" value="GAA3006724.1"/>
    <property type="molecule type" value="Genomic_DNA"/>
</dbReference>
<dbReference type="RefSeq" id="WP_344894707.1">
    <property type="nucleotide sequence ID" value="NZ_BAAAWD010000007.1"/>
</dbReference>
<evidence type="ECO:0000313" key="3">
    <source>
        <dbReference type="EMBL" id="GAA3006724.1"/>
    </source>
</evidence>
<sequence>MRLPPDDRILSPYTGYTREHWLAAADGLLEAVVPYAVPGFAQIRLPGRQSWAGPDSDGLEGFARTFLLAAFRGDAAVLERYAEGLASGTDPSCPYAWPELTDNSQQIVEAASIALALHESGLYDTLAPDVRERLAAWLGGIVGTRTWPCNWVLFKVVIQQFLANVGAPHEPAEIAEALEQVEGWYVGDGWYTDGDGQNYDYYCGWAMHLYTLWWTRMSGASPDVYRDRLRLFLEGYAHFFAADGAPVHQGRSLTYRFAAAAPLWLGELFDATPLSPGTTRRLAGGTLRHFLDRGAVGDDGLLSLGWHGPFLPVTQPYSGPGSPYWASKGFIGLLLPASHPAWTATEEPAPVETADRVVALPAPGWLLHATRSDGIVRLLNHGSDHNAPAPAQAVDDPHYARLAYSTHAGPIHATTVDGGTGDGGTGDGGTGDGGTGDAGEDGRAVVVDNHLAVVAPDGTASRRRRIERIGVADRFAASKYTDDTLPGGPVTVETASVVHGPSEIRVHRVTAPAGHVVRDGGHAVPPGGPESSIVPLHGWLRRGVSRSPAGTAFGPDACTPYLEAVHPGGTALFASLVTLGATAAHDAKDTTLDLRVRGDALKIALPGGELVEVELGDRPRYRRCGPDGDVVTWEAE</sequence>
<dbReference type="PANTHER" id="PTHR35339:SF4">
    <property type="entry name" value="LINALOOL DEHYDRATASE_ISOMERASE DOMAIN-CONTAINING PROTEIN"/>
    <property type="match status" value="1"/>
</dbReference>
<dbReference type="PANTHER" id="PTHR35339">
    <property type="entry name" value="LINALOOL DEHYDRATASE_ISOMERASE DOMAIN-CONTAINING PROTEIN"/>
    <property type="match status" value="1"/>
</dbReference>
<reference evidence="4" key="1">
    <citation type="journal article" date="2019" name="Int. J. Syst. Evol. Microbiol.">
        <title>The Global Catalogue of Microorganisms (GCM) 10K type strain sequencing project: providing services to taxonomists for standard genome sequencing and annotation.</title>
        <authorList>
            <consortium name="The Broad Institute Genomics Platform"/>
            <consortium name="The Broad Institute Genome Sequencing Center for Infectious Disease"/>
            <person name="Wu L."/>
            <person name="Ma J."/>
        </authorList>
    </citation>
    <scope>NUCLEOTIDE SEQUENCE [LARGE SCALE GENOMIC DNA]</scope>
    <source>
        <strain evidence="4">JCM 3106</strain>
    </source>
</reference>
<dbReference type="InterPro" id="IPR049349">
    <property type="entry name" value="DUF2264_N"/>
</dbReference>
<accession>A0ABP6KEM7</accession>